<name>A0ACB5T373_AMBMO</name>
<sequence>MNDQYGFVPANYIEIGGSSAPAPAAAVPAPAQSIPQAQPTQQIPAATDYGKFSTSDFAPPPQRVLKNKPSQASMDSKIEAPLPKMPARPENLDSPTHDAEEYAPPTPTRPNRSRANTATSRKSVMSYDDDDDDDYGTGVGSSRKQASYNNGFPDDYFTWKVHEIEGKKKRKAILAIGNLKLLITTEGPAEAQEWTIKDIISYSNEKKHVFIDLKHPAASYELHAGTKDSAEAIISVLSDLKSMASAGALGALKDIKDASDPSKAAKRGIVLFDFKAQSSDELSCVEGDTVVILNDKKSKDWWMVKNYATGEQGVVPSNYIKVQGSGSGSGSSSKDKEGSSGGGLRSLFSRKSSSSNLKKSKSAERDRDRERAQREVERQREADRQSDRERLLRQKEKDELEREKRRQRRKDRELRDREEREKIRRADEKQRQRTTSKSKSSKKDSSKPNPHRVRTWIDRSGAFKVEAEFLGCTDGKIHLHKVNGVKIAVAATKLSTEDLEYVERVTGMSLDNYKQPKKEPSPQPEKPSRPQQQSQPQQTRQKEPPTSALPSTASQIPFNDELNEYWFNFFVECGVEPYICDKYARSFTNEQMDQSILEDIQPSLMRSLGLREGDILRVSKFLDNKFGRNKKDATGGLFSGADGTLKTNTAGANNEVVNGSQLNKFEDDAWAKKPASKTTEEKVTTPQVTGSIQDLVNIKPIDSSKTGSSLNLPIKPVTAVNTSSTTTTEAPKVADFPAMQPQKTNGTLGAQPTGALIAMPTGFMPITMVPMLTGQATGFMGLQPTGLTMNKTGQLGTTAMMPTTTFGQAQPTTSLMMPLNTGGLAPTTSFGTGMPIGQTSLAAAPMPQQQQKTGGGILPTPLTTFGAPPPSNGLVQLQPTGLTLQKTGNLAPINGSASIPAMQPTMRTGGAMMPNALTGGLMPNALTGGAGMMSNALTGGIGAMPTTSFGQPAVNPMMNPALTGGLPQTSFVVSLVVDSNHSLHLV</sequence>
<organism evidence="1 2">
    <name type="scientific">Ambrosiozyma monospora</name>
    <name type="common">Yeast</name>
    <name type="synonym">Endomycopsis monosporus</name>
    <dbReference type="NCBI Taxonomy" id="43982"/>
    <lineage>
        <taxon>Eukaryota</taxon>
        <taxon>Fungi</taxon>
        <taxon>Dikarya</taxon>
        <taxon>Ascomycota</taxon>
        <taxon>Saccharomycotina</taxon>
        <taxon>Pichiomycetes</taxon>
        <taxon>Pichiales</taxon>
        <taxon>Pichiaceae</taxon>
        <taxon>Ambrosiozyma</taxon>
    </lineage>
</organism>
<gene>
    <name evidence="1" type="ORF">Amon02_000449300</name>
</gene>
<proteinExistence type="predicted"/>
<dbReference type="Proteomes" id="UP001165064">
    <property type="component" value="Unassembled WGS sequence"/>
</dbReference>
<protein>
    <submittedName>
        <fullName evidence="1">Unnamed protein product</fullName>
    </submittedName>
</protein>
<evidence type="ECO:0000313" key="1">
    <source>
        <dbReference type="EMBL" id="GME80521.1"/>
    </source>
</evidence>
<keyword evidence="2" id="KW-1185">Reference proteome</keyword>
<reference evidence="1" key="1">
    <citation type="submission" date="2023-04" db="EMBL/GenBank/DDBJ databases">
        <title>Ambrosiozyma monospora NBRC 10751.</title>
        <authorList>
            <person name="Ichikawa N."/>
            <person name="Sato H."/>
            <person name="Tonouchi N."/>
        </authorList>
    </citation>
    <scope>NUCLEOTIDE SEQUENCE</scope>
    <source>
        <strain evidence="1">NBRC 10751</strain>
    </source>
</reference>
<accession>A0ACB5T373</accession>
<evidence type="ECO:0000313" key="2">
    <source>
        <dbReference type="Proteomes" id="UP001165064"/>
    </source>
</evidence>
<comment type="caution">
    <text evidence="1">The sequence shown here is derived from an EMBL/GenBank/DDBJ whole genome shotgun (WGS) entry which is preliminary data.</text>
</comment>
<dbReference type="EMBL" id="BSXS01003103">
    <property type="protein sequence ID" value="GME80521.1"/>
    <property type="molecule type" value="Genomic_DNA"/>
</dbReference>